<protein>
    <submittedName>
        <fullName evidence="1">Uncharacterized protein</fullName>
    </submittedName>
</protein>
<sequence>MWWGDALGRMKSGDANFGVLVREPLAKSETFALIIIPTANIQQQGSIEVAIPIAQIYLLPAFARLWDTLLEALYVGQ</sequence>
<keyword evidence="2" id="KW-1185">Reference proteome</keyword>
<dbReference type="EMBL" id="JABFCT010000014">
    <property type="protein sequence ID" value="KAF5870551.1"/>
    <property type="molecule type" value="Genomic_DNA"/>
</dbReference>
<comment type="caution">
    <text evidence="1">The sequence shown here is derived from an EMBL/GenBank/DDBJ whole genome shotgun (WGS) entry which is preliminary data.</text>
</comment>
<dbReference type="OrthoDB" id="10501771at2759"/>
<dbReference type="RefSeq" id="XP_037189498.1">
    <property type="nucleotide sequence ID" value="XM_037340275.1"/>
</dbReference>
<proteinExistence type="predicted"/>
<name>A0A8H6AMX2_9HELO</name>
<accession>A0A8H6AMX2</accession>
<evidence type="ECO:0000313" key="1">
    <source>
        <dbReference type="EMBL" id="KAF5870551.1"/>
    </source>
</evidence>
<dbReference type="GeneID" id="59263967"/>
<gene>
    <name evidence="1" type="ORF">Bfra_009939</name>
</gene>
<reference evidence="1 2" key="1">
    <citation type="journal article" date="2020" name="Phytopathology">
        <title>A high-quality genome resource of Botrytis fragariae, a new and rapidly spreading fungal pathogen causing strawberry gray mold in the U.S.A.</title>
        <authorList>
            <person name="Wu Y."/>
            <person name="Saski C.A."/>
            <person name="Schnabel G."/>
            <person name="Xiao S."/>
            <person name="Hu M."/>
        </authorList>
    </citation>
    <scope>NUCLEOTIDE SEQUENCE [LARGE SCALE GENOMIC DNA]</scope>
    <source>
        <strain evidence="1 2">BVB16</strain>
    </source>
</reference>
<organism evidence="1 2">
    <name type="scientific">Botrytis fragariae</name>
    <dbReference type="NCBI Taxonomy" id="1964551"/>
    <lineage>
        <taxon>Eukaryota</taxon>
        <taxon>Fungi</taxon>
        <taxon>Dikarya</taxon>
        <taxon>Ascomycota</taxon>
        <taxon>Pezizomycotina</taxon>
        <taxon>Leotiomycetes</taxon>
        <taxon>Helotiales</taxon>
        <taxon>Sclerotiniaceae</taxon>
        <taxon>Botrytis</taxon>
    </lineage>
</organism>
<evidence type="ECO:0000313" key="2">
    <source>
        <dbReference type="Proteomes" id="UP000531561"/>
    </source>
</evidence>
<dbReference type="Proteomes" id="UP000531561">
    <property type="component" value="Unassembled WGS sequence"/>
</dbReference>
<dbReference type="AlphaFoldDB" id="A0A8H6AMX2"/>